<dbReference type="Gene3D" id="3.40.50.1580">
    <property type="entry name" value="Nucleoside phosphorylase domain"/>
    <property type="match status" value="1"/>
</dbReference>
<dbReference type="SUPFAM" id="SSF53167">
    <property type="entry name" value="Purine and uridine phosphorylases"/>
    <property type="match status" value="1"/>
</dbReference>
<protein>
    <recommendedName>
        <fullName evidence="1">Nucleoside phosphorylase domain-containing protein</fullName>
    </recommendedName>
</protein>
<dbReference type="EMBL" id="JAAIYO010000002">
    <property type="protein sequence ID" value="MBE4748247.1"/>
    <property type="molecule type" value="Genomic_DNA"/>
</dbReference>
<evidence type="ECO:0000259" key="1">
    <source>
        <dbReference type="Pfam" id="PF01048"/>
    </source>
</evidence>
<name>A0ABR9PK08_9BACT</name>
<accession>A0ABR9PK08</accession>
<dbReference type="InterPro" id="IPR035994">
    <property type="entry name" value="Nucleoside_phosphorylase_sf"/>
</dbReference>
<reference evidence="2 3" key="1">
    <citation type="submission" date="2020-02" db="EMBL/GenBank/DDBJ databases">
        <authorList>
            <person name="Babadi Z.K."/>
            <person name="Risdian C."/>
            <person name="Ebrahimipour G.H."/>
            <person name="Wink J."/>
        </authorList>
    </citation>
    <scope>NUCLEOTIDE SEQUENCE [LARGE SCALE GENOMIC DNA]</scope>
    <source>
        <strain evidence="2 3">ZKHCc1 1396</strain>
    </source>
</reference>
<dbReference type="PANTHER" id="PTHR46832:SF1">
    <property type="entry name" value="5'-METHYLTHIOADENOSINE_S-ADENOSYLHOMOCYSTEINE NUCLEOSIDASE"/>
    <property type="match status" value="1"/>
</dbReference>
<organism evidence="2 3">
    <name type="scientific">Corallococcus soli</name>
    <dbReference type="NCBI Taxonomy" id="2710757"/>
    <lineage>
        <taxon>Bacteria</taxon>
        <taxon>Pseudomonadati</taxon>
        <taxon>Myxococcota</taxon>
        <taxon>Myxococcia</taxon>
        <taxon>Myxococcales</taxon>
        <taxon>Cystobacterineae</taxon>
        <taxon>Myxococcaceae</taxon>
        <taxon>Corallococcus</taxon>
    </lineage>
</organism>
<sequence>MPLNYPSDWRFSEGVFPVPNEAVSAVERLVEEIVGSSDDPQEVYETVKRRFGNPGMSSDASWAETDMGRALRRSIGNAPGFVDKLWMAIEDLRASGHIVPSHHVVNQLLGKAGIIFQIDPPRLVRMENVDLASLSKTSVQLPVSETPATPHTPVSKTEDARHQLKSIEEQLERILRMPIESELEFDDSLRLAQSWTQNASHAFEKLLPNISPLAQEILNQLRTALVRPSAVHQYSGNQLLEALSKAHYGIGALLKRIDLYTQADSATSPRSSTSQFAPPQQFTSFLNAAKGESNMSTQEPPFDVAIICALRVPELEKVLKTGEEPWKKLPGNTSDPQAYHQGGYTTTAGTRLQVIAAAPNHMGAPASAALATKMILRFKPRLVAMVGIAAGSRVDSGGFGDVLSPNITFDYTSGKLTDDGEKLAFSPDPNPAHINSRLLSLLKEWQANGRGLYDVWRNWAGPKPERPPKLVIGPLASGPNVVATRKVVDDIELHWRKLIGLEMEAYAVHCACRDTVSPEIPYLAFKSVCDFADNNKNDAWQPYAAYTAAASLHQFLAAEWENLFPDGRSSR</sequence>
<evidence type="ECO:0000313" key="3">
    <source>
        <dbReference type="Proteomes" id="UP001516472"/>
    </source>
</evidence>
<keyword evidence="3" id="KW-1185">Reference proteome</keyword>
<dbReference type="RefSeq" id="WP_193347676.1">
    <property type="nucleotide sequence ID" value="NZ_CBCSIP010000014.1"/>
</dbReference>
<proteinExistence type="predicted"/>
<gene>
    <name evidence="2" type="ORF">G4177_08640</name>
</gene>
<comment type="caution">
    <text evidence="2">The sequence shown here is derived from an EMBL/GenBank/DDBJ whole genome shotgun (WGS) entry which is preliminary data.</text>
</comment>
<feature type="domain" description="Nucleoside phosphorylase" evidence="1">
    <location>
        <begin position="304"/>
        <end position="541"/>
    </location>
</feature>
<dbReference type="InterPro" id="IPR000845">
    <property type="entry name" value="Nucleoside_phosphorylase_d"/>
</dbReference>
<dbReference type="Pfam" id="PF01048">
    <property type="entry name" value="PNP_UDP_1"/>
    <property type="match status" value="1"/>
</dbReference>
<evidence type="ECO:0000313" key="2">
    <source>
        <dbReference type="EMBL" id="MBE4748247.1"/>
    </source>
</evidence>
<dbReference type="Proteomes" id="UP001516472">
    <property type="component" value="Unassembled WGS sequence"/>
</dbReference>
<dbReference type="PANTHER" id="PTHR46832">
    <property type="entry name" value="5'-METHYLTHIOADENOSINE/S-ADENOSYLHOMOCYSTEINE NUCLEOSIDASE"/>
    <property type="match status" value="1"/>
</dbReference>